<evidence type="ECO:0000313" key="5">
    <source>
        <dbReference type="Proteomes" id="UP000288716"/>
    </source>
</evidence>
<keyword evidence="5" id="KW-1185">Reference proteome</keyword>
<gene>
    <name evidence="4" type="ORF">B4U80_14825</name>
</gene>
<name>A0A443Q918_9ACAR</name>
<dbReference type="PANTHER" id="PTHR45674:SF4">
    <property type="entry name" value="DNA LIGASE 1"/>
    <property type="match status" value="1"/>
</dbReference>
<dbReference type="InterPro" id="IPR016059">
    <property type="entry name" value="DNA_ligase_ATP-dep_CS"/>
</dbReference>
<evidence type="ECO:0000313" key="4">
    <source>
        <dbReference type="EMBL" id="RWR99512.1"/>
    </source>
</evidence>
<feature type="non-terminal residue" evidence="4">
    <location>
        <position position="118"/>
    </location>
</feature>
<dbReference type="AlphaFoldDB" id="A0A443Q918"/>
<dbReference type="GO" id="GO:0005634">
    <property type="term" value="C:nucleus"/>
    <property type="evidence" value="ECO:0007669"/>
    <property type="project" value="TreeGrafter"/>
</dbReference>
<dbReference type="EMBL" id="NCKV01063358">
    <property type="protein sequence ID" value="RWR99512.1"/>
    <property type="molecule type" value="Genomic_DNA"/>
</dbReference>
<comment type="caution">
    <text evidence="4">The sequence shown here is derived from an EMBL/GenBank/DDBJ whole genome shotgun (WGS) entry which is preliminary data.</text>
</comment>
<organism evidence="4 5">
    <name type="scientific">Leptotrombidium deliense</name>
    <dbReference type="NCBI Taxonomy" id="299467"/>
    <lineage>
        <taxon>Eukaryota</taxon>
        <taxon>Metazoa</taxon>
        <taxon>Ecdysozoa</taxon>
        <taxon>Arthropoda</taxon>
        <taxon>Chelicerata</taxon>
        <taxon>Arachnida</taxon>
        <taxon>Acari</taxon>
        <taxon>Acariformes</taxon>
        <taxon>Trombidiformes</taxon>
        <taxon>Prostigmata</taxon>
        <taxon>Anystina</taxon>
        <taxon>Parasitengona</taxon>
        <taxon>Trombiculoidea</taxon>
        <taxon>Trombiculidae</taxon>
        <taxon>Leptotrombidium</taxon>
    </lineage>
</organism>
<sequence>MLKKELCERREILKSCIQEIDGEVHFVRYENFLASNSNALENQSELIDLIDHLMADAIINNCEGIMIKNLNEGSEYEAFQRSNSWLKLKKDYIRGETDTFDLVVIGAYNGSGRRKDIF</sequence>
<dbReference type="InterPro" id="IPR050191">
    <property type="entry name" value="ATP-dep_DNA_ligase"/>
</dbReference>
<dbReference type="Gene3D" id="3.30.1490.70">
    <property type="match status" value="1"/>
</dbReference>
<dbReference type="GO" id="GO:0006310">
    <property type="term" value="P:DNA recombination"/>
    <property type="evidence" value="ECO:0007669"/>
    <property type="project" value="InterPro"/>
</dbReference>
<protein>
    <submittedName>
        <fullName evidence="4">DNA ligase I: ATP-dependent family protein-like protein</fullName>
    </submittedName>
</protein>
<dbReference type="GO" id="GO:0006273">
    <property type="term" value="P:lagging strand elongation"/>
    <property type="evidence" value="ECO:0007669"/>
    <property type="project" value="TreeGrafter"/>
</dbReference>
<dbReference type="PROSITE" id="PS00333">
    <property type="entry name" value="DNA_LIGASE_A2"/>
    <property type="match status" value="1"/>
</dbReference>
<dbReference type="PROSITE" id="PS50160">
    <property type="entry name" value="DNA_LIGASE_A3"/>
    <property type="match status" value="1"/>
</dbReference>
<dbReference type="GO" id="GO:0003910">
    <property type="term" value="F:DNA ligase (ATP) activity"/>
    <property type="evidence" value="ECO:0007669"/>
    <property type="project" value="InterPro"/>
</dbReference>
<dbReference type="OrthoDB" id="206088at2759"/>
<dbReference type="PANTHER" id="PTHR45674">
    <property type="entry name" value="DNA LIGASE 1/3 FAMILY MEMBER"/>
    <property type="match status" value="1"/>
</dbReference>
<evidence type="ECO:0000256" key="1">
    <source>
        <dbReference type="ARBA" id="ARBA00007572"/>
    </source>
</evidence>
<dbReference type="GO" id="GO:0006281">
    <property type="term" value="P:DNA repair"/>
    <property type="evidence" value="ECO:0007669"/>
    <property type="project" value="InterPro"/>
</dbReference>
<comment type="similarity">
    <text evidence="1">Belongs to the ATP-dependent DNA ligase family.</text>
</comment>
<evidence type="ECO:0000259" key="3">
    <source>
        <dbReference type="PROSITE" id="PS50160"/>
    </source>
</evidence>
<accession>A0A443Q918</accession>
<dbReference type="GO" id="GO:0005524">
    <property type="term" value="F:ATP binding"/>
    <property type="evidence" value="ECO:0007669"/>
    <property type="project" value="InterPro"/>
</dbReference>
<proteinExistence type="inferred from homology"/>
<dbReference type="SUPFAM" id="SSF56091">
    <property type="entry name" value="DNA ligase/mRNA capping enzyme, catalytic domain"/>
    <property type="match status" value="1"/>
</dbReference>
<feature type="domain" description="ATP-dependent DNA ligase family profile" evidence="3">
    <location>
        <begin position="1"/>
        <end position="118"/>
    </location>
</feature>
<evidence type="ECO:0000256" key="2">
    <source>
        <dbReference type="ARBA" id="ARBA00022598"/>
    </source>
</evidence>
<dbReference type="STRING" id="299467.A0A443Q918"/>
<dbReference type="Pfam" id="PF01068">
    <property type="entry name" value="DNA_ligase_A_M"/>
    <property type="match status" value="1"/>
</dbReference>
<dbReference type="InterPro" id="IPR012310">
    <property type="entry name" value="DNA_ligase_ATP-dep_cent"/>
</dbReference>
<dbReference type="VEuPathDB" id="VectorBase:LDEU014575"/>
<reference evidence="4 5" key="1">
    <citation type="journal article" date="2018" name="Gigascience">
        <title>Genomes of trombidid mites reveal novel predicted allergens and laterally-transferred genes associated with secondary metabolism.</title>
        <authorList>
            <person name="Dong X."/>
            <person name="Chaisiri K."/>
            <person name="Xia D."/>
            <person name="Armstrong S.D."/>
            <person name="Fang Y."/>
            <person name="Donnelly M.J."/>
            <person name="Kadowaki T."/>
            <person name="McGarry J.W."/>
            <person name="Darby A.C."/>
            <person name="Makepeace B.L."/>
        </authorList>
    </citation>
    <scope>NUCLEOTIDE SEQUENCE [LARGE SCALE GENOMIC DNA]</scope>
    <source>
        <strain evidence="4">UoL-UT</strain>
    </source>
</reference>
<dbReference type="GO" id="GO:0005739">
    <property type="term" value="C:mitochondrion"/>
    <property type="evidence" value="ECO:0007669"/>
    <property type="project" value="TreeGrafter"/>
</dbReference>
<dbReference type="Proteomes" id="UP000288716">
    <property type="component" value="Unassembled WGS sequence"/>
</dbReference>
<keyword evidence="2 4" id="KW-0436">Ligase</keyword>